<sequence length="100" mass="10910">MSVPGGGNIMGLSRIAKECKECKECSFKYICNKKKMVAYAEAPNSMSNTEQASQPIIAKYTPITINLGGGEQVQTSLGELKKQLEKDFYEKSGLGISKIK</sequence>
<keyword evidence="2" id="KW-1185">Reference proteome</keyword>
<proteinExistence type="predicted"/>
<gene>
    <name evidence="1" type="ORF">TEGL_25660</name>
</gene>
<protein>
    <submittedName>
        <fullName evidence="1">Uncharacterized protein</fullName>
    </submittedName>
</protein>
<dbReference type="EMBL" id="CP117523">
    <property type="protein sequence ID" value="WWD84143.1"/>
    <property type="molecule type" value="Genomic_DNA"/>
</dbReference>
<name>A0ABZ2EWZ7_9FIRM</name>
<organism evidence="1 2">
    <name type="scientific">Terrisporobacter glycolicus ATCC 14880 = DSM 1288</name>
    <dbReference type="NCBI Taxonomy" id="1121315"/>
    <lineage>
        <taxon>Bacteria</taxon>
        <taxon>Bacillati</taxon>
        <taxon>Bacillota</taxon>
        <taxon>Clostridia</taxon>
        <taxon>Peptostreptococcales</taxon>
        <taxon>Peptostreptococcaceae</taxon>
        <taxon>Terrisporobacter</taxon>
    </lineage>
</organism>
<dbReference type="Proteomes" id="UP001348492">
    <property type="component" value="Chromosome"/>
</dbReference>
<accession>A0ABZ2EWZ7</accession>
<reference evidence="1 2" key="1">
    <citation type="journal article" date="2023" name="PLoS ONE">
        <title>Genome-based metabolic and phylogenomic analysis of three Terrisporobacter species.</title>
        <authorList>
            <person name="Boer T."/>
            <person name="Bengelsdorf F.R."/>
            <person name="Bomeke M."/>
            <person name="Daniel R."/>
            <person name="Poehlein A."/>
        </authorList>
    </citation>
    <scope>NUCLEOTIDE SEQUENCE [LARGE SCALE GENOMIC DNA]</scope>
    <source>
        <strain evidence="1 2">DSM 1288</strain>
    </source>
</reference>
<evidence type="ECO:0000313" key="1">
    <source>
        <dbReference type="EMBL" id="WWD84143.1"/>
    </source>
</evidence>
<evidence type="ECO:0000313" key="2">
    <source>
        <dbReference type="Proteomes" id="UP001348492"/>
    </source>
</evidence>